<feature type="transmembrane region" description="Helical" evidence="8">
    <location>
        <begin position="111"/>
        <end position="133"/>
    </location>
</feature>
<keyword evidence="11" id="KW-1185">Reference proteome</keyword>
<dbReference type="AlphaFoldDB" id="A0A3B5KUU2"/>
<evidence type="ECO:0000256" key="6">
    <source>
        <dbReference type="ARBA" id="ARBA00023170"/>
    </source>
</evidence>
<evidence type="ECO:0000256" key="4">
    <source>
        <dbReference type="ARBA" id="ARBA00023040"/>
    </source>
</evidence>
<dbReference type="SUPFAM" id="SSF81321">
    <property type="entry name" value="Family A G protein-coupled receptor-like"/>
    <property type="match status" value="1"/>
</dbReference>
<dbReference type="GeneTree" id="ENSGT01150000286926"/>
<dbReference type="InterPro" id="IPR000276">
    <property type="entry name" value="GPCR_Rhodpsn"/>
</dbReference>
<dbReference type="GO" id="GO:0008188">
    <property type="term" value="F:neuropeptide receptor activity"/>
    <property type="evidence" value="ECO:0007669"/>
    <property type="project" value="TreeGrafter"/>
</dbReference>
<reference evidence="10" key="2">
    <citation type="submission" date="2025-09" db="UniProtKB">
        <authorList>
            <consortium name="Ensembl"/>
        </authorList>
    </citation>
    <scope>IDENTIFICATION</scope>
</reference>
<keyword evidence="6" id="KW-0675">Receptor</keyword>
<reference evidence="10" key="1">
    <citation type="submission" date="2025-08" db="UniProtKB">
        <authorList>
            <consortium name="Ensembl"/>
        </authorList>
    </citation>
    <scope>IDENTIFICATION</scope>
</reference>
<name>A0A3B5KUU2_9TELE</name>
<dbReference type="PRINTS" id="PR00237">
    <property type="entry name" value="GPCRRHODOPSN"/>
</dbReference>
<organism evidence="10 11">
    <name type="scientific">Xiphophorus couchianus</name>
    <name type="common">Monterrey platyfish</name>
    <dbReference type="NCBI Taxonomy" id="32473"/>
    <lineage>
        <taxon>Eukaryota</taxon>
        <taxon>Metazoa</taxon>
        <taxon>Chordata</taxon>
        <taxon>Craniata</taxon>
        <taxon>Vertebrata</taxon>
        <taxon>Euteleostomi</taxon>
        <taxon>Actinopterygii</taxon>
        <taxon>Neopterygii</taxon>
        <taxon>Teleostei</taxon>
        <taxon>Neoteleostei</taxon>
        <taxon>Acanthomorphata</taxon>
        <taxon>Ovalentaria</taxon>
        <taxon>Atherinomorphae</taxon>
        <taxon>Cyprinodontiformes</taxon>
        <taxon>Poeciliidae</taxon>
        <taxon>Poeciliinae</taxon>
        <taxon>Xiphophorus</taxon>
    </lineage>
</organism>
<dbReference type="PROSITE" id="PS50262">
    <property type="entry name" value="G_PROTEIN_RECEP_F1_2"/>
    <property type="match status" value="1"/>
</dbReference>
<feature type="domain" description="G-protein coupled receptors family 1 profile" evidence="9">
    <location>
        <begin position="88"/>
        <end position="156"/>
    </location>
</feature>
<evidence type="ECO:0000256" key="8">
    <source>
        <dbReference type="SAM" id="Phobius"/>
    </source>
</evidence>
<dbReference type="PANTHER" id="PTHR24238:SF75">
    <property type="entry name" value="CHOLECYSTOKININ-LIKE RECEPTOR AT 17D1-RELATED"/>
    <property type="match status" value="1"/>
</dbReference>
<dbReference type="PANTHER" id="PTHR24238">
    <property type="entry name" value="G-PROTEIN COUPLED RECEPTOR"/>
    <property type="match status" value="1"/>
</dbReference>
<keyword evidence="4" id="KW-0297">G-protein coupled receptor</keyword>
<evidence type="ECO:0000313" key="10">
    <source>
        <dbReference type="Ensembl" id="ENSXCOP00000001376.1"/>
    </source>
</evidence>
<keyword evidence="3 8" id="KW-1133">Transmembrane helix</keyword>
<evidence type="ECO:0000313" key="11">
    <source>
        <dbReference type="Proteomes" id="UP000261380"/>
    </source>
</evidence>
<keyword evidence="5 8" id="KW-0472">Membrane</keyword>
<evidence type="ECO:0000256" key="7">
    <source>
        <dbReference type="ARBA" id="ARBA00023224"/>
    </source>
</evidence>
<keyword evidence="7" id="KW-0807">Transducer</keyword>
<evidence type="ECO:0000256" key="5">
    <source>
        <dbReference type="ARBA" id="ARBA00023136"/>
    </source>
</evidence>
<protein>
    <recommendedName>
        <fullName evidence="9">G-protein coupled receptors family 1 profile domain-containing protein</fullName>
    </recommendedName>
</protein>
<evidence type="ECO:0000256" key="3">
    <source>
        <dbReference type="ARBA" id="ARBA00022989"/>
    </source>
</evidence>
<evidence type="ECO:0000256" key="1">
    <source>
        <dbReference type="ARBA" id="ARBA00004141"/>
    </source>
</evidence>
<dbReference type="InterPro" id="IPR017452">
    <property type="entry name" value="GPCR_Rhodpsn_7TM"/>
</dbReference>
<keyword evidence="2 8" id="KW-0812">Transmembrane</keyword>
<feature type="transmembrane region" description="Helical" evidence="8">
    <location>
        <begin position="75"/>
        <end position="99"/>
    </location>
</feature>
<evidence type="ECO:0000256" key="2">
    <source>
        <dbReference type="ARBA" id="ARBA00022692"/>
    </source>
</evidence>
<dbReference type="GO" id="GO:0005886">
    <property type="term" value="C:plasma membrane"/>
    <property type="evidence" value="ECO:0007669"/>
    <property type="project" value="TreeGrafter"/>
</dbReference>
<accession>A0A3B5KUU2</accession>
<dbReference type="Pfam" id="PF00001">
    <property type="entry name" value="7tm_1"/>
    <property type="match status" value="1"/>
</dbReference>
<dbReference type="Gene3D" id="1.20.1070.10">
    <property type="entry name" value="Rhodopsin 7-helix transmembrane proteins"/>
    <property type="match status" value="1"/>
</dbReference>
<dbReference type="STRING" id="32473.ENSXCOP00000001376"/>
<evidence type="ECO:0000259" key="9">
    <source>
        <dbReference type="PROSITE" id="PS50262"/>
    </source>
</evidence>
<comment type="subcellular location">
    <subcellularLocation>
        <location evidence="1">Membrane</location>
        <topology evidence="1">Multi-pass membrane protein</topology>
    </subcellularLocation>
</comment>
<sequence length="156" mass="17742">MVVDVWHSICSFLKCIYFSHTTGFPRMNDLLRAIKKTVSLLYLCFQNILSCDPFRHGLSTLTRLSFSDISQPVRIVLYSIIFLLSLIGNSIIIIVLLPVGRRPRLRTITNLFLLSLAVSDLMISLVCIPFTLIPNVMKDFIFGLGMCKLVTYFMGM</sequence>
<dbReference type="Proteomes" id="UP000261380">
    <property type="component" value="Unplaced"/>
</dbReference>
<dbReference type="Ensembl" id="ENSXCOT00000001399.1">
    <property type="protein sequence ID" value="ENSXCOP00000001376.1"/>
    <property type="gene ID" value="ENSXCOG00000001126.1"/>
</dbReference>
<proteinExistence type="predicted"/>